<dbReference type="CDD" id="cd03257">
    <property type="entry name" value="ABC_NikE_OppD_transporters"/>
    <property type="match status" value="1"/>
</dbReference>
<proteinExistence type="inferred from homology"/>
<dbReference type="PANTHER" id="PTHR43297">
    <property type="entry name" value="OLIGOPEPTIDE TRANSPORT ATP-BINDING PROTEIN APPD"/>
    <property type="match status" value="1"/>
</dbReference>
<evidence type="ECO:0000256" key="5">
    <source>
        <dbReference type="ARBA" id="ARBA00022741"/>
    </source>
</evidence>
<evidence type="ECO:0000313" key="10">
    <source>
        <dbReference type="Proteomes" id="UP000199754"/>
    </source>
</evidence>
<dbReference type="Pfam" id="PF08352">
    <property type="entry name" value="oligo_HPY"/>
    <property type="match status" value="1"/>
</dbReference>
<dbReference type="GO" id="GO:0016887">
    <property type="term" value="F:ATP hydrolysis activity"/>
    <property type="evidence" value="ECO:0007669"/>
    <property type="project" value="InterPro"/>
</dbReference>
<keyword evidence="4" id="KW-1003">Cell membrane</keyword>
<keyword evidence="6 9" id="KW-0067">ATP-binding</keyword>
<dbReference type="Gene3D" id="3.40.50.300">
    <property type="entry name" value="P-loop containing nucleotide triphosphate hydrolases"/>
    <property type="match status" value="1"/>
</dbReference>
<dbReference type="PROSITE" id="PS00211">
    <property type="entry name" value="ABC_TRANSPORTER_1"/>
    <property type="match status" value="1"/>
</dbReference>
<dbReference type="GO" id="GO:0005886">
    <property type="term" value="C:plasma membrane"/>
    <property type="evidence" value="ECO:0007669"/>
    <property type="project" value="UniProtKB-SubCell"/>
</dbReference>
<evidence type="ECO:0000259" key="8">
    <source>
        <dbReference type="PROSITE" id="PS50893"/>
    </source>
</evidence>
<dbReference type="RefSeq" id="WP_089422479.1">
    <property type="nucleotide sequence ID" value="NZ_CP022416.1"/>
</dbReference>
<dbReference type="AlphaFoldDB" id="A0A221K5Y4"/>
<comment type="similarity">
    <text evidence="2">Belongs to the ABC transporter superfamily.</text>
</comment>
<dbReference type="GO" id="GO:0015833">
    <property type="term" value="P:peptide transport"/>
    <property type="evidence" value="ECO:0007669"/>
    <property type="project" value="InterPro"/>
</dbReference>
<dbReference type="Pfam" id="PF00005">
    <property type="entry name" value="ABC_tran"/>
    <property type="match status" value="1"/>
</dbReference>
<dbReference type="OrthoDB" id="7957282at2"/>
<name>A0A221K5Y4_9RHOB</name>
<keyword evidence="3" id="KW-0813">Transport</keyword>
<comment type="subcellular location">
    <subcellularLocation>
        <location evidence="1">Cell inner membrane</location>
        <topology evidence="1">Peripheral membrane protein</topology>
    </subcellularLocation>
</comment>
<evidence type="ECO:0000256" key="2">
    <source>
        <dbReference type="ARBA" id="ARBA00005417"/>
    </source>
</evidence>
<dbReference type="NCBIfam" id="TIGR01727">
    <property type="entry name" value="oligo_HPY"/>
    <property type="match status" value="1"/>
</dbReference>
<organism evidence="9 10">
    <name type="scientific">Pseudosulfitobacter pseudonitzschiae</name>
    <dbReference type="NCBI Taxonomy" id="1402135"/>
    <lineage>
        <taxon>Bacteria</taxon>
        <taxon>Pseudomonadati</taxon>
        <taxon>Pseudomonadota</taxon>
        <taxon>Alphaproteobacteria</taxon>
        <taxon>Rhodobacterales</taxon>
        <taxon>Roseobacteraceae</taxon>
        <taxon>Pseudosulfitobacter</taxon>
    </lineage>
</organism>
<protein>
    <submittedName>
        <fullName evidence="9">Oligopeptide transport ATP-binding protein OppD</fullName>
    </submittedName>
</protein>
<dbReference type="GO" id="GO:0005524">
    <property type="term" value="F:ATP binding"/>
    <property type="evidence" value="ECO:0007669"/>
    <property type="project" value="UniProtKB-KW"/>
</dbReference>
<dbReference type="GO" id="GO:0055085">
    <property type="term" value="P:transmembrane transport"/>
    <property type="evidence" value="ECO:0007669"/>
    <property type="project" value="UniProtKB-ARBA"/>
</dbReference>
<dbReference type="InterPro" id="IPR027417">
    <property type="entry name" value="P-loop_NTPase"/>
</dbReference>
<dbReference type="InterPro" id="IPR003593">
    <property type="entry name" value="AAA+_ATPase"/>
</dbReference>
<evidence type="ECO:0000256" key="6">
    <source>
        <dbReference type="ARBA" id="ARBA00022840"/>
    </source>
</evidence>
<keyword evidence="9" id="KW-0614">Plasmid</keyword>
<keyword evidence="10" id="KW-1185">Reference proteome</keyword>
<geneLocation type="plasmid" evidence="9 10">
    <name>pSMR1-1</name>
</geneLocation>
<evidence type="ECO:0000256" key="7">
    <source>
        <dbReference type="ARBA" id="ARBA00023136"/>
    </source>
</evidence>
<dbReference type="Proteomes" id="UP000199754">
    <property type="component" value="Plasmid pSMR1-1"/>
</dbReference>
<gene>
    <name evidence="9" type="primary">oppD</name>
    <name evidence="9" type="ORF">SULPSESMR1_04720</name>
</gene>
<dbReference type="InterPro" id="IPR013563">
    <property type="entry name" value="Oligopep_ABC_C"/>
</dbReference>
<dbReference type="InterPro" id="IPR050388">
    <property type="entry name" value="ABC_Ni/Peptide_Import"/>
</dbReference>
<evidence type="ECO:0000256" key="1">
    <source>
        <dbReference type="ARBA" id="ARBA00004417"/>
    </source>
</evidence>
<dbReference type="SUPFAM" id="SSF52540">
    <property type="entry name" value="P-loop containing nucleoside triphosphate hydrolases"/>
    <property type="match status" value="1"/>
</dbReference>
<reference evidence="9 10" key="1">
    <citation type="submission" date="2017-07" db="EMBL/GenBank/DDBJ databases">
        <title>Genome Sequence of Sulfitobacter pseudonitzschiae Strain SMR1 Isolated from a culture of the Diatom Skeletonema marinoi.</title>
        <authorList>
            <person name="Topel M."/>
            <person name="Pinder M.I.M."/>
            <person name="Johansson O.N."/>
            <person name="Kourtchenko O."/>
            <person name="Godhe A."/>
            <person name="Clarke A.K."/>
        </authorList>
    </citation>
    <scope>NUCLEOTIDE SEQUENCE [LARGE SCALE GENOMIC DNA]</scope>
    <source>
        <strain evidence="9 10">SMR1</strain>
        <plasmid evidence="9 10">pSMR1-1</plasmid>
    </source>
</reference>
<evidence type="ECO:0000256" key="3">
    <source>
        <dbReference type="ARBA" id="ARBA00022448"/>
    </source>
</evidence>
<keyword evidence="5" id="KW-0547">Nucleotide-binding</keyword>
<accession>A0A221K5Y4</accession>
<feature type="domain" description="ABC transporter" evidence="8">
    <location>
        <begin position="6"/>
        <end position="257"/>
    </location>
</feature>
<dbReference type="SMART" id="SM00382">
    <property type="entry name" value="AAA"/>
    <property type="match status" value="1"/>
</dbReference>
<dbReference type="PANTHER" id="PTHR43297:SF2">
    <property type="entry name" value="DIPEPTIDE TRANSPORT ATP-BINDING PROTEIN DPPD"/>
    <property type="match status" value="1"/>
</dbReference>
<keyword evidence="7" id="KW-0472">Membrane</keyword>
<dbReference type="KEGG" id="spse:SULPSESMR1_04720"/>
<dbReference type="PROSITE" id="PS50893">
    <property type="entry name" value="ABC_TRANSPORTER_2"/>
    <property type="match status" value="1"/>
</dbReference>
<dbReference type="FunFam" id="3.40.50.300:FF:000016">
    <property type="entry name" value="Oligopeptide ABC transporter ATP-binding component"/>
    <property type="match status" value="1"/>
</dbReference>
<dbReference type="InterPro" id="IPR003439">
    <property type="entry name" value="ABC_transporter-like_ATP-bd"/>
</dbReference>
<evidence type="ECO:0000256" key="4">
    <source>
        <dbReference type="ARBA" id="ARBA00022475"/>
    </source>
</evidence>
<sequence length="329" mass="35489">MTTPLLELKDLRISFSDSYGFWAEGLRGVDFSLDPGEVLGVVGESGSGKSIAMMALLQLLPHGAQVSGSARFNGQELIGMPASRIQKIRGKSIGCIFQDPLSAFNPVLRIGDQIAEAILLHDRTISRRNALKEAERLFERVAIPQPEKRVRQYPHEFSGGMRQRAMIAMALANNPQLLIADEPTTALDVTVQAQILDLLRDLRRDLGVGMVLITHDLGVVAGIADKIAVMYGGRIVESGPIDPLFYETAHPYTSGLIGAVPTIDGTGTLQQIEGTPPSIANRPDGCAFHPRCPQAQALCHTQDPALTIGHATDYACHFPLLGAKAKVSR</sequence>
<evidence type="ECO:0000313" key="9">
    <source>
        <dbReference type="EMBL" id="ASM74418.1"/>
    </source>
</evidence>
<dbReference type="EMBL" id="CP022416">
    <property type="protein sequence ID" value="ASM74418.1"/>
    <property type="molecule type" value="Genomic_DNA"/>
</dbReference>
<dbReference type="InterPro" id="IPR017871">
    <property type="entry name" value="ABC_transporter-like_CS"/>
</dbReference>